<evidence type="ECO:0000256" key="1">
    <source>
        <dbReference type="ARBA" id="ARBA00022737"/>
    </source>
</evidence>
<feature type="region of interest" description="Disordered" evidence="2">
    <location>
        <begin position="1"/>
        <end position="52"/>
    </location>
</feature>
<keyword evidence="1" id="KW-0677">Repeat</keyword>
<dbReference type="InterPro" id="IPR054471">
    <property type="entry name" value="GPIID_WHD"/>
</dbReference>
<dbReference type="SUPFAM" id="SSF52540">
    <property type="entry name" value="P-loop containing nucleoside triphosphate hydrolases"/>
    <property type="match status" value="1"/>
</dbReference>
<keyword evidence="7" id="KW-1185">Reference proteome</keyword>
<comment type="caution">
    <text evidence="6">The sequence shown here is derived from an EMBL/GenBank/DDBJ whole genome shotgun (WGS) entry which is preliminary data.</text>
</comment>
<evidence type="ECO:0000259" key="5">
    <source>
        <dbReference type="Pfam" id="PF24883"/>
    </source>
</evidence>
<evidence type="ECO:0000259" key="3">
    <source>
        <dbReference type="Pfam" id="PF17100"/>
    </source>
</evidence>
<dbReference type="OrthoDB" id="163438at2759"/>
<dbReference type="InterPro" id="IPR027417">
    <property type="entry name" value="P-loop_NTPase"/>
</dbReference>
<dbReference type="InterPro" id="IPR031359">
    <property type="entry name" value="NACHT_N"/>
</dbReference>
<evidence type="ECO:0000256" key="2">
    <source>
        <dbReference type="SAM" id="MobiDB-lite"/>
    </source>
</evidence>
<evidence type="ECO:0008006" key="8">
    <source>
        <dbReference type="Google" id="ProtNLM"/>
    </source>
</evidence>
<proteinExistence type="predicted"/>
<name>A0A9W9EFM7_9EURO</name>
<dbReference type="EMBL" id="JAPQKH010000012">
    <property type="protein sequence ID" value="KAJ5080904.1"/>
    <property type="molecule type" value="Genomic_DNA"/>
</dbReference>
<dbReference type="AlphaFoldDB" id="A0A9W9EFM7"/>
<dbReference type="InterPro" id="IPR056884">
    <property type="entry name" value="NPHP3-like_N"/>
</dbReference>
<dbReference type="Pfam" id="PF22939">
    <property type="entry name" value="WHD_GPIID"/>
    <property type="match status" value="1"/>
</dbReference>
<dbReference type="Proteomes" id="UP001149165">
    <property type="component" value="Unassembled WGS sequence"/>
</dbReference>
<evidence type="ECO:0000313" key="6">
    <source>
        <dbReference type="EMBL" id="KAJ5080904.1"/>
    </source>
</evidence>
<reference evidence="6" key="1">
    <citation type="submission" date="2022-11" db="EMBL/GenBank/DDBJ databases">
        <authorList>
            <person name="Petersen C."/>
        </authorList>
    </citation>
    <scope>NUCLEOTIDE SEQUENCE</scope>
    <source>
        <strain evidence="6">IBT 30069</strain>
    </source>
</reference>
<reference evidence="6" key="2">
    <citation type="journal article" date="2023" name="IMA Fungus">
        <title>Comparative genomic study of the Penicillium genus elucidates a diverse pangenome and 15 lateral gene transfer events.</title>
        <authorList>
            <person name="Petersen C."/>
            <person name="Sorensen T."/>
            <person name="Nielsen M.R."/>
            <person name="Sondergaard T.E."/>
            <person name="Sorensen J.L."/>
            <person name="Fitzpatrick D.A."/>
            <person name="Frisvad J.C."/>
            <person name="Nielsen K.L."/>
        </authorList>
    </citation>
    <scope>NUCLEOTIDE SEQUENCE</scope>
    <source>
        <strain evidence="6">IBT 30069</strain>
    </source>
</reference>
<dbReference type="Pfam" id="PF24883">
    <property type="entry name" value="NPHP3_N"/>
    <property type="match status" value="1"/>
</dbReference>
<dbReference type="PANTHER" id="PTHR10039:SF14">
    <property type="entry name" value="NACHT DOMAIN-CONTAINING PROTEIN"/>
    <property type="match status" value="1"/>
</dbReference>
<dbReference type="PANTHER" id="PTHR10039">
    <property type="entry name" value="AMELOGENIN"/>
    <property type="match status" value="1"/>
</dbReference>
<dbReference type="Pfam" id="PF17100">
    <property type="entry name" value="NACHT_N"/>
    <property type="match status" value="1"/>
</dbReference>
<gene>
    <name evidence="6" type="ORF">N7456_013614</name>
</gene>
<sequence>MSLRHFLDKRRKKRSGKVDTSTPEEPAHPESHRSSSPSSELTGPESSRPENDDIWVQADKSLRENTKTAEVLENAARILQESGLIFAEESAQKHLQLCNFLNEKSRTLEDRKWVVGEWKPASRIKLTKIFQNILMVKDIITSAASASPPAAIACAGLIVALTLFIRAKEEKGSLLQGLEKTAALIPRLYEMQKLYLSSDLDAKLTEGYMLEFKKSLTDLCSNVLEFHARALCYLDKGSVSQTLRSMFKQDAWGDLIKHMESSEIEAGRFIGLIDAAEMNIKWQKWTTRDEELQKKTEAQQVWQITQDRDEKIARLLRVLYTCPYQDRKDRNSERVPGTCEWFTGHKLFRNWNLSCDSCLLWASADPGCGKSVLAKYLIDSVLPRNDRVICYFFFKDDLTDQRTATGALSSLLRQLIIARPSLLTDSVLETANSGGENLLHSFQDLWSMLMSLAENSKTEEIVFVVDALDECCDQERNTFLSAVTSLYLEPKSTHAVKFLLTSRPYGHIRSAFRELQEHLPTIHLSGESGDEAEQISREINLVTEHLIKVLVKEKDLLPDEHQLLKEELKPVRNRTYLWVTLTLGFIKEDTGFTKGKVRQTLRHRLPHTVNEAYEKILNQSPDQGRARLFLQIILAARRPLSLEELSVAEALKRARQSNQEVLDDIEPVERFKNTVRDICGLLLWISDGNVYLLHQTVKEFLVPSESGSGRSESGMANTWQSSLKERDSDRILAERCVWLLASDLEGPS</sequence>
<dbReference type="Gene3D" id="3.40.50.300">
    <property type="entry name" value="P-loop containing nucleotide triphosphate hydrolases"/>
    <property type="match status" value="1"/>
</dbReference>
<protein>
    <recommendedName>
        <fullName evidence="8">NWD NACHT-NTPase N-terminal domain-containing protein</fullName>
    </recommendedName>
</protein>
<organism evidence="6 7">
    <name type="scientific">Penicillium angulare</name>
    <dbReference type="NCBI Taxonomy" id="116970"/>
    <lineage>
        <taxon>Eukaryota</taxon>
        <taxon>Fungi</taxon>
        <taxon>Dikarya</taxon>
        <taxon>Ascomycota</taxon>
        <taxon>Pezizomycotina</taxon>
        <taxon>Eurotiomycetes</taxon>
        <taxon>Eurotiomycetidae</taxon>
        <taxon>Eurotiales</taxon>
        <taxon>Aspergillaceae</taxon>
        <taxon>Penicillium</taxon>
    </lineage>
</organism>
<accession>A0A9W9EFM7</accession>
<evidence type="ECO:0000313" key="7">
    <source>
        <dbReference type="Proteomes" id="UP001149165"/>
    </source>
</evidence>
<feature type="domain" description="GPI inositol-deacylase winged helix" evidence="4">
    <location>
        <begin position="622"/>
        <end position="704"/>
    </location>
</feature>
<evidence type="ECO:0000259" key="4">
    <source>
        <dbReference type="Pfam" id="PF22939"/>
    </source>
</evidence>
<feature type="domain" description="Nephrocystin 3-like N-terminal" evidence="5">
    <location>
        <begin position="337"/>
        <end position="503"/>
    </location>
</feature>
<feature type="domain" description="NWD NACHT-NTPase N-terminal" evidence="3">
    <location>
        <begin position="88"/>
        <end position="263"/>
    </location>
</feature>